<sequence length="71" mass="8246">MELFLRIKVKDQPRFRELCEKYNVAFKIIDGVFVFMSVWVTGKSSNVVLLISNLGNQEIYVTGLDETPEYI</sequence>
<dbReference type="AlphaFoldDB" id="A0A7T7V0G9"/>
<dbReference type="RefSeq" id="WP_034868871.1">
    <property type="nucleotide sequence ID" value="NZ_CBCSDR010000006.1"/>
</dbReference>
<reference evidence="1 2" key="1">
    <citation type="submission" date="2020-12" db="EMBL/GenBank/DDBJ databases">
        <title>FDA dAtabase for Regulatory Grade micrObial Sequences (FDA-ARGOS): Supporting development and validation of Infectious Disease Dx tests.</title>
        <authorList>
            <person name="Kerrigan L."/>
            <person name="Long C."/>
            <person name="Tallon L."/>
            <person name="Sadzewicz L."/>
            <person name="Zhao X."/>
            <person name="Boylan J."/>
            <person name="Ott S."/>
            <person name="Bowen H."/>
            <person name="Vavikolanu K."/>
            <person name="Mehta A."/>
            <person name="Aluvathingal J."/>
            <person name="Nadendla S."/>
            <person name="Yan Y."/>
            <person name="Sichtig H."/>
        </authorList>
    </citation>
    <scope>NUCLEOTIDE SEQUENCE [LARGE SCALE GENOMIC DNA]</scope>
    <source>
        <strain evidence="1 2">FDAARGOS_1031</strain>
    </source>
</reference>
<gene>
    <name evidence="1" type="ORF">I6H88_03165</name>
</gene>
<name>A0A7T7V0G9_9FLAO</name>
<evidence type="ECO:0000313" key="2">
    <source>
        <dbReference type="Proteomes" id="UP000595426"/>
    </source>
</evidence>
<proteinExistence type="predicted"/>
<accession>A0A7T7V0G9</accession>
<protein>
    <submittedName>
        <fullName evidence="1">Uncharacterized protein</fullName>
    </submittedName>
</protein>
<dbReference type="GeneID" id="93133864"/>
<dbReference type="EMBL" id="CP067018">
    <property type="protein sequence ID" value="QQN59595.1"/>
    <property type="molecule type" value="Genomic_DNA"/>
</dbReference>
<dbReference type="Proteomes" id="UP000595426">
    <property type="component" value="Chromosome"/>
</dbReference>
<dbReference type="KEGG" id="egm:AYC65_13185"/>
<keyword evidence="2" id="KW-1185">Reference proteome</keyword>
<organism evidence="1 2">
    <name type="scientific">Elizabethkingia bruuniana</name>
    <dbReference type="NCBI Taxonomy" id="1756149"/>
    <lineage>
        <taxon>Bacteria</taxon>
        <taxon>Pseudomonadati</taxon>
        <taxon>Bacteroidota</taxon>
        <taxon>Flavobacteriia</taxon>
        <taxon>Flavobacteriales</taxon>
        <taxon>Weeksellaceae</taxon>
        <taxon>Elizabethkingia</taxon>
    </lineage>
</organism>
<evidence type="ECO:0000313" key="1">
    <source>
        <dbReference type="EMBL" id="QQN59595.1"/>
    </source>
</evidence>